<reference evidence="3 4" key="1">
    <citation type="submission" date="2020-06" db="EMBL/GenBank/DDBJ databases">
        <title>Dyadobacter sandarakinus sp. nov., isolated from the soil of the Arctic Yellow River Station.</title>
        <authorList>
            <person name="Zhang Y."/>
            <person name="Peng F."/>
        </authorList>
    </citation>
    <scope>NUCLEOTIDE SEQUENCE [LARGE SCALE GENOMIC DNA]</scope>
    <source>
        <strain evidence="3 4">Q3-56</strain>
    </source>
</reference>
<evidence type="ECO:0000256" key="1">
    <source>
        <dbReference type="SAM" id="Phobius"/>
    </source>
</evidence>
<keyword evidence="1" id="KW-1133">Transmembrane helix</keyword>
<dbReference type="RefSeq" id="WP_204663668.1">
    <property type="nucleotide sequence ID" value="NZ_CP056775.1"/>
</dbReference>
<accession>A0ABX7I6P0</accession>
<feature type="transmembrane region" description="Helical" evidence="1">
    <location>
        <begin position="353"/>
        <end position="374"/>
    </location>
</feature>
<feature type="transmembrane region" description="Helical" evidence="1">
    <location>
        <begin position="252"/>
        <end position="279"/>
    </location>
</feature>
<keyword evidence="1" id="KW-0472">Membrane</keyword>
<name>A0ABX7I6P0_9BACT</name>
<keyword evidence="1" id="KW-0812">Transmembrane</keyword>
<feature type="domain" description="MacB-like periplasmic core" evidence="2">
    <location>
        <begin position="43"/>
        <end position="226"/>
    </location>
</feature>
<dbReference type="EMBL" id="CP056775">
    <property type="protein sequence ID" value="QRR01393.1"/>
    <property type="molecule type" value="Genomic_DNA"/>
</dbReference>
<dbReference type="Pfam" id="PF12704">
    <property type="entry name" value="MacB_PCD"/>
    <property type="match status" value="1"/>
</dbReference>
<evidence type="ECO:0000313" key="4">
    <source>
        <dbReference type="Proteomes" id="UP000612680"/>
    </source>
</evidence>
<dbReference type="Proteomes" id="UP000612680">
    <property type="component" value="Chromosome"/>
</dbReference>
<feature type="transmembrane region" description="Helical" evidence="1">
    <location>
        <begin position="315"/>
        <end position="333"/>
    </location>
</feature>
<organism evidence="3 4">
    <name type="scientific">Dyadobacter sandarakinus</name>
    <dbReference type="NCBI Taxonomy" id="2747268"/>
    <lineage>
        <taxon>Bacteria</taxon>
        <taxon>Pseudomonadati</taxon>
        <taxon>Bacteroidota</taxon>
        <taxon>Cytophagia</taxon>
        <taxon>Cytophagales</taxon>
        <taxon>Spirosomataceae</taxon>
        <taxon>Dyadobacter</taxon>
    </lineage>
</organism>
<feature type="transmembrane region" description="Helical" evidence="1">
    <location>
        <begin position="12"/>
        <end position="29"/>
    </location>
</feature>
<gene>
    <name evidence="3" type="ORF">HWI92_11010</name>
</gene>
<evidence type="ECO:0000313" key="3">
    <source>
        <dbReference type="EMBL" id="QRR01393.1"/>
    </source>
</evidence>
<sequence length="396" mass="44399">MIDINKEICIRISYLFTISVLCTISLSYLKFQLDYDCFHPNAERIYILSTQFNTLDEAAATSISSWTTASRISSNNEFVEQTARLAYSQIRLRGQSDFAGTGLFADASTFEVFELPLIHGEKKTALLHPQCIILTQDAALQLFGDKNPMGKSVFLEDFNCAATVTGVAKNLPKNSQIRTDAFISMATLAKLHGSASHESWDQISVLTYLLLKKNVPFQLAQKEVNKLYSLRADKTQELLLTKKNFILKPLRAALINPALTGIQVFSLCAASLILTLMLLSSLTRLIKIILLQISLSAAYMNMPKEEQNRKVIRKVFLLTIVISISSCVAWVGINYALKYAFDITVYGDSYQPVYFRAGLMLISILTSLLLCMWITRKVPSEPVTTYLLLKKQQEKG</sequence>
<protein>
    <submittedName>
        <fullName evidence="3">ABC transporter permease</fullName>
    </submittedName>
</protein>
<keyword evidence="4" id="KW-1185">Reference proteome</keyword>
<evidence type="ECO:0000259" key="2">
    <source>
        <dbReference type="Pfam" id="PF12704"/>
    </source>
</evidence>
<proteinExistence type="predicted"/>
<dbReference type="InterPro" id="IPR025857">
    <property type="entry name" value="MacB_PCD"/>
</dbReference>